<keyword evidence="10" id="KW-0812">Transmembrane</keyword>
<dbReference type="Gene3D" id="1.10.630.10">
    <property type="entry name" value="Cytochrome P450"/>
    <property type="match status" value="1"/>
</dbReference>
<evidence type="ECO:0000256" key="10">
    <source>
        <dbReference type="SAM" id="Phobius"/>
    </source>
</evidence>
<dbReference type="InterPro" id="IPR050121">
    <property type="entry name" value="Cytochrome_P450_monoxygenase"/>
</dbReference>
<dbReference type="InterPro" id="IPR017972">
    <property type="entry name" value="Cyt_P450_CS"/>
</dbReference>
<feature type="binding site" description="axial binding residue" evidence="8">
    <location>
        <position position="462"/>
    </location>
    <ligand>
        <name>heme</name>
        <dbReference type="ChEBI" id="CHEBI:30413"/>
    </ligand>
    <ligandPart>
        <name>Fe</name>
        <dbReference type="ChEBI" id="CHEBI:18248"/>
    </ligandPart>
</feature>
<dbReference type="PANTHER" id="PTHR24305">
    <property type="entry name" value="CYTOCHROME P450"/>
    <property type="match status" value="1"/>
</dbReference>
<evidence type="ECO:0000256" key="6">
    <source>
        <dbReference type="ARBA" id="ARBA00023004"/>
    </source>
</evidence>
<keyword evidence="5 9" id="KW-0560">Oxidoreductase</keyword>
<protein>
    <submittedName>
        <fullName evidence="11">Isotrichodermin C-15 hydroxylase</fullName>
    </submittedName>
</protein>
<keyword evidence="10" id="KW-1133">Transmembrane helix</keyword>
<evidence type="ECO:0000256" key="5">
    <source>
        <dbReference type="ARBA" id="ARBA00023002"/>
    </source>
</evidence>
<feature type="transmembrane region" description="Helical" evidence="10">
    <location>
        <begin position="25"/>
        <end position="47"/>
    </location>
</feature>
<evidence type="ECO:0000256" key="1">
    <source>
        <dbReference type="ARBA" id="ARBA00001971"/>
    </source>
</evidence>
<dbReference type="GO" id="GO:0016705">
    <property type="term" value="F:oxidoreductase activity, acting on paired donors, with incorporation or reduction of molecular oxygen"/>
    <property type="evidence" value="ECO:0007669"/>
    <property type="project" value="InterPro"/>
</dbReference>
<dbReference type="GO" id="GO:0020037">
    <property type="term" value="F:heme binding"/>
    <property type="evidence" value="ECO:0007669"/>
    <property type="project" value="InterPro"/>
</dbReference>
<keyword evidence="12" id="KW-1185">Reference proteome</keyword>
<evidence type="ECO:0000256" key="4">
    <source>
        <dbReference type="ARBA" id="ARBA00022723"/>
    </source>
</evidence>
<dbReference type="PRINTS" id="PR00463">
    <property type="entry name" value="EP450I"/>
</dbReference>
<dbReference type="GO" id="GO:0005506">
    <property type="term" value="F:iron ion binding"/>
    <property type="evidence" value="ECO:0007669"/>
    <property type="project" value="InterPro"/>
</dbReference>
<dbReference type="InterPro" id="IPR002401">
    <property type="entry name" value="Cyt_P450_E_grp-I"/>
</dbReference>
<evidence type="ECO:0000256" key="8">
    <source>
        <dbReference type="PIRSR" id="PIRSR602401-1"/>
    </source>
</evidence>
<reference evidence="11" key="1">
    <citation type="journal article" date="2023" name="Mol. Phylogenet. Evol.">
        <title>Genome-scale phylogeny and comparative genomics of the fungal order Sordariales.</title>
        <authorList>
            <person name="Hensen N."/>
            <person name="Bonometti L."/>
            <person name="Westerberg I."/>
            <person name="Brannstrom I.O."/>
            <person name="Guillou S."/>
            <person name="Cros-Aarteil S."/>
            <person name="Calhoun S."/>
            <person name="Haridas S."/>
            <person name="Kuo A."/>
            <person name="Mondo S."/>
            <person name="Pangilinan J."/>
            <person name="Riley R."/>
            <person name="LaButti K."/>
            <person name="Andreopoulos B."/>
            <person name="Lipzen A."/>
            <person name="Chen C."/>
            <person name="Yan M."/>
            <person name="Daum C."/>
            <person name="Ng V."/>
            <person name="Clum A."/>
            <person name="Steindorff A."/>
            <person name="Ohm R.A."/>
            <person name="Martin F."/>
            <person name="Silar P."/>
            <person name="Natvig D.O."/>
            <person name="Lalanne C."/>
            <person name="Gautier V."/>
            <person name="Ament-Velasquez S.L."/>
            <person name="Kruys A."/>
            <person name="Hutchinson M.I."/>
            <person name="Powell A.J."/>
            <person name="Barry K."/>
            <person name="Miller A.N."/>
            <person name="Grigoriev I.V."/>
            <person name="Debuchy R."/>
            <person name="Gladieux P."/>
            <person name="Hiltunen Thoren M."/>
            <person name="Johannesson H."/>
        </authorList>
    </citation>
    <scope>NUCLEOTIDE SEQUENCE</scope>
    <source>
        <strain evidence="11">PSN324</strain>
    </source>
</reference>
<dbReference type="InterPro" id="IPR001128">
    <property type="entry name" value="Cyt_P450"/>
</dbReference>
<proteinExistence type="inferred from homology"/>
<keyword evidence="10" id="KW-0472">Membrane</keyword>
<dbReference type="Pfam" id="PF00067">
    <property type="entry name" value="p450"/>
    <property type="match status" value="1"/>
</dbReference>
<dbReference type="PRINTS" id="PR00385">
    <property type="entry name" value="P450"/>
</dbReference>
<name>A0AAV9HT73_9PEZI</name>
<evidence type="ECO:0000256" key="9">
    <source>
        <dbReference type="RuleBase" id="RU000461"/>
    </source>
</evidence>
<gene>
    <name evidence="11" type="ORF">QBC42DRAFT_200153</name>
</gene>
<evidence type="ECO:0000313" key="12">
    <source>
        <dbReference type="Proteomes" id="UP001321749"/>
    </source>
</evidence>
<keyword evidence="4 8" id="KW-0479">Metal-binding</keyword>
<dbReference type="CDD" id="cd11058">
    <property type="entry name" value="CYP60B-like"/>
    <property type="match status" value="1"/>
</dbReference>
<accession>A0AAV9HT73</accession>
<comment type="similarity">
    <text evidence="2 9">Belongs to the cytochrome P450 family.</text>
</comment>
<evidence type="ECO:0000256" key="7">
    <source>
        <dbReference type="ARBA" id="ARBA00023033"/>
    </source>
</evidence>
<dbReference type="PROSITE" id="PS00086">
    <property type="entry name" value="CYTOCHROME_P450"/>
    <property type="match status" value="1"/>
</dbReference>
<dbReference type="EMBL" id="MU864965">
    <property type="protein sequence ID" value="KAK4462976.1"/>
    <property type="molecule type" value="Genomic_DNA"/>
</dbReference>
<evidence type="ECO:0000313" key="11">
    <source>
        <dbReference type="EMBL" id="KAK4462976.1"/>
    </source>
</evidence>
<comment type="caution">
    <text evidence="11">The sequence shown here is derived from an EMBL/GenBank/DDBJ whole genome shotgun (WGS) entry which is preliminary data.</text>
</comment>
<sequence>MTTTTSSKLGEHLAGDGIPWTSRSLLLTTALVLILTWRATIIVYNLYFHPLRRFPGPLHRRASRIPHAFGNAFGTGIFEIQKLHDRYGPVVRIAPGHLSFTDPAAWNDIYGPIGKNKSGWPEMPKSRKFTTVVLGEPDSVASADFHEHQTVRRALSGGFSDASLRKMEPMLRRYTDLLVRRMREKSGGGEAALNMAAFFNWATFDIIGDLVFGQSFRCLEKCEYHLYVAWLFSSIKAWTAFVSLCYLDQRWIIELLTKTVGQRSMDMIQKVMKGMMDERLAMPRGRDDLLEELIARREEWNMSDASITSNAFLLTIAGSETSATTLCGISYLLGTHPDAYRKLTDEIRSTFKTADDITISEVSRMPYLTAVINETLRMYPAVPANLVRIIPPEGKQIAGQYIPGGTMVEVQNWSSNHSEANFVDPWKFSPERWMGEREAGIKRNNNNNLEASQPFGYGTRNCIGRSLAQAEMRLILCRILLDFDMKLGEGMQGWMERQKSFHLWDRPALDIYYTPR</sequence>
<evidence type="ECO:0000256" key="2">
    <source>
        <dbReference type="ARBA" id="ARBA00010617"/>
    </source>
</evidence>
<organism evidence="11 12">
    <name type="scientific">Cladorrhinum samala</name>
    <dbReference type="NCBI Taxonomy" id="585594"/>
    <lineage>
        <taxon>Eukaryota</taxon>
        <taxon>Fungi</taxon>
        <taxon>Dikarya</taxon>
        <taxon>Ascomycota</taxon>
        <taxon>Pezizomycotina</taxon>
        <taxon>Sordariomycetes</taxon>
        <taxon>Sordariomycetidae</taxon>
        <taxon>Sordariales</taxon>
        <taxon>Podosporaceae</taxon>
        <taxon>Cladorrhinum</taxon>
    </lineage>
</organism>
<dbReference type="PANTHER" id="PTHR24305:SF230">
    <property type="entry name" value="P450, PUTATIVE (EUROFUNG)-RELATED"/>
    <property type="match status" value="1"/>
</dbReference>
<dbReference type="AlphaFoldDB" id="A0AAV9HT73"/>
<dbReference type="GO" id="GO:0004497">
    <property type="term" value="F:monooxygenase activity"/>
    <property type="evidence" value="ECO:0007669"/>
    <property type="project" value="UniProtKB-KW"/>
</dbReference>
<dbReference type="Proteomes" id="UP001321749">
    <property type="component" value="Unassembled WGS sequence"/>
</dbReference>
<comment type="cofactor">
    <cofactor evidence="1 8">
        <name>heme</name>
        <dbReference type="ChEBI" id="CHEBI:30413"/>
    </cofactor>
</comment>
<evidence type="ECO:0000256" key="3">
    <source>
        <dbReference type="ARBA" id="ARBA00022617"/>
    </source>
</evidence>
<keyword evidence="7 9" id="KW-0503">Monooxygenase</keyword>
<keyword evidence="6 8" id="KW-0408">Iron</keyword>
<dbReference type="InterPro" id="IPR036396">
    <property type="entry name" value="Cyt_P450_sf"/>
</dbReference>
<keyword evidence="3 8" id="KW-0349">Heme</keyword>
<reference evidence="11" key="2">
    <citation type="submission" date="2023-06" db="EMBL/GenBank/DDBJ databases">
        <authorList>
            <consortium name="Lawrence Berkeley National Laboratory"/>
            <person name="Mondo S.J."/>
            <person name="Hensen N."/>
            <person name="Bonometti L."/>
            <person name="Westerberg I."/>
            <person name="Brannstrom I.O."/>
            <person name="Guillou S."/>
            <person name="Cros-Aarteil S."/>
            <person name="Calhoun S."/>
            <person name="Haridas S."/>
            <person name="Kuo A."/>
            <person name="Pangilinan J."/>
            <person name="Riley R."/>
            <person name="Labutti K."/>
            <person name="Andreopoulos B."/>
            <person name="Lipzen A."/>
            <person name="Chen C."/>
            <person name="Yanf M."/>
            <person name="Daum C."/>
            <person name="Ng V."/>
            <person name="Clum A."/>
            <person name="Steindorff A."/>
            <person name="Ohm R."/>
            <person name="Martin F."/>
            <person name="Silar P."/>
            <person name="Natvig D."/>
            <person name="Lalanne C."/>
            <person name="Gautier V."/>
            <person name="Ament-Velasquez S.L."/>
            <person name="Kruys A."/>
            <person name="Hutchinson M.I."/>
            <person name="Powell A.J."/>
            <person name="Barry K."/>
            <person name="Miller A.N."/>
            <person name="Grigoriev I.V."/>
            <person name="Debuchy R."/>
            <person name="Gladieux P."/>
            <person name="Thoren M.H."/>
            <person name="Johannesson H."/>
        </authorList>
    </citation>
    <scope>NUCLEOTIDE SEQUENCE</scope>
    <source>
        <strain evidence="11">PSN324</strain>
    </source>
</reference>
<dbReference type="SUPFAM" id="SSF48264">
    <property type="entry name" value="Cytochrome P450"/>
    <property type="match status" value="1"/>
</dbReference>